<feature type="domain" description="DUF1254" evidence="2">
    <location>
        <begin position="87"/>
        <end position="218"/>
    </location>
</feature>
<dbReference type="Proteomes" id="UP000239388">
    <property type="component" value="Unassembled WGS sequence"/>
</dbReference>
<proteinExistence type="predicted"/>
<protein>
    <submittedName>
        <fullName evidence="3">Cell envelope protein</fullName>
    </submittedName>
</protein>
<dbReference type="PANTHER" id="PTHR36509:SF2">
    <property type="entry name" value="BLL3101 PROTEIN"/>
    <property type="match status" value="1"/>
</dbReference>
<dbReference type="InterPro" id="IPR010621">
    <property type="entry name" value="DUF1214"/>
</dbReference>
<keyword evidence="3" id="KW-0261">Viral envelope protein</keyword>
<evidence type="ECO:0000313" key="3">
    <source>
        <dbReference type="EMBL" id="PQO31635.1"/>
    </source>
</evidence>
<dbReference type="OrthoDB" id="40820at2"/>
<keyword evidence="3" id="KW-0946">Virion</keyword>
<comment type="caution">
    <text evidence="3">The sequence shown here is derived from an EMBL/GenBank/DDBJ whole genome shotgun (WGS) entry which is preliminary data.</text>
</comment>
<reference evidence="3 4" key="1">
    <citation type="submission" date="2018-02" db="EMBL/GenBank/DDBJ databases">
        <title>Comparative genomes isolates from brazilian mangrove.</title>
        <authorList>
            <person name="Araujo J.E."/>
            <person name="Taketani R.G."/>
            <person name="Silva M.C.P."/>
            <person name="Loureco M.V."/>
            <person name="Andreote F.D."/>
        </authorList>
    </citation>
    <scope>NUCLEOTIDE SEQUENCE [LARGE SCALE GENOMIC DNA]</scope>
    <source>
        <strain evidence="3 4">NAP PRIS-MGV</strain>
    </source>
</reference>
<dbReference type="SUPFAM" id="SSF160935">
    <property type="entry name" value="VPA0735-like"/>
    <property type="match status" value="1"/>
</dbReference>
<sequence length="493" mass="54201">MKMGKCSHFSASSHIGGYSMKKTAVVILLCVLGMIFPRTSVTAQDQSPDDTAIAEEAFIYGFPMVMNYAVMYEYFIDTTSDQYKCPFNEIYNTARVYTPADTSVVTPNSDTPYSFFCADLRAEPVVFAVPEIEKERYFSVQLVDFYTFNFGYVGSRATGNGGGKYMIAGPNWTGEKPAGVDKVFHCETDFATAIIRTQLFNPADLDNVKQVQKGYQLLPLSTYLGQKAPEVAPDIKWPKIDKELAAKDPYGYLAFLLNLCPPVGAAEVEAPMRARFLKIGLEAGKSFPCCELTTAQEAALKKGAEQGLAAIKKNTDAIGATVNGWHILDITNDREACDGDWLLRASIAMAGIYANDSIEAAYPITRTDADGQPLDGSQHKYTITFPAGKLPPVKAFWSVTMYDGKTQLLIKNPIDRYLINSPMLPDMKKNADGSLTIYIQKDSPGADQEANWLPAPDGPIYLAMRLYWPKTDPPSILPPGHGTWKPPGIVRAD</sequence>
<dbReference type="Pfam" id="PF06863">
    <property type="entry name" value="DUF1254"/>
    <property type="match status" value="1"/>
</dbReference>
<evidence type="ECO:0000313" key="4">
    <source>
        <dbReference type="Proteomes" id="UP000239388"/>
    </source>
</evidence>
<organism evidence="3 4">
    <name type="scientific">Blastopirellula marina</name>
    <dbReference type="NCBI Taxonomy" id="124"/>
    <lineage>
        <taxon>Bacteria</taxon>
        <taxon>Pseudomonadati</taxon>
        <taxon>Planctomycetota</taxon>
        <taxon>Planctomycetia</taxon>
        <taxon>Pirellulales</taxon>
        <taxon>Pirellulaceae</taxon>
        <taxon>Blastopirellula</taxon>
    </lineage>
</organism>
<feature type="domain" description="DUF1214" evidence="1">
    <location>
        <begin position="359"/>
        <end position="470"/>
    </location>
</feature>
<evidence type="ECO:0000259" key="1">
    <source>
        <dbReference type="Pfam" id="PF06742"/>
    </source>
</evidence>
<dbReference type="EMBL" id="PUIB01000019">
    <property type="protein sequence ID" value="PQO31635.1"/>
    <property type="molecule type" value="Genomic_DNA"/>
</dbReference>
<dbReference type="InterPro" id="IPR037050">
    <property type="entry name" value="DUF1254_sf"/>
</dbReference>
<dbReference type="InterPro" id="IPR037049">
    <property type="entry name" value="DUF1214_C_sf"/>
</dbReference>
<name>A0A2S8FHJ6_9BACT</name>
<dbReference type="Gene3D" id="2.60.40.1610">
    <property type="entry name" value="Domain of unknown function DUF1254"/>
    <property type="match status" value="1"/>
</dbReference>
<dbReference type="AlphaFoldDB" id="A0A2S8FHJ6"/>
<dbReference type="Gene3D" id="2.60.120.600">
    <property type="entry name" value="Domain of unknown function DUF1214, C-terminal domain"/>
    <property type="match status" value="1"/>
</dbReference>
<evidence type="ECO:0000259" key="2">
    <source>
        <dbReference type="Pfam" id="PF06863"/>
    </source>
</evidence>
<dbReference type="Pfam" id="PF06742">
    <property type="entry name" value="DUF1214"/>
    <property type="match status" value="1"/>
</dbReference>
<gene>
    <name evidence="3" type="ORF">C5Y98_19660</name>
</gene>
<dbReference type="PANTHER" id="PTHR36509">
    <property type="entry name" value="BLL3101 PROTEIN"/>
    <property type="match status" value="1"/>
</dbReference>
<accession>A0A2S8FHJ6</accession>
<dbReference type="InterPro" id="IPR010679">
    <property type="entry name" value="DUF1254"/>
</dbReference>